<feature type="binding site" evidence="5">
    <location>
        <position position="51"/>
    </location>
    <ligand>
        <name>ATP</name>
        <dbReference type="ChEBI" id="CHEBI:30616"/>
    </ligand>
</feature>
<protein>
    <submittedName>
        <fullName evidence="8">Protein kinase</fullName>
    </submittedName>
</protein>
<feature type="compositionally biased region" description="Pro residues" evidence="6">
    <location>
        <begin position="449"/>
        <end position="461"/>
    </location>
</feature>
<dbReference type="InterPro" id="IPR000719">
    <property type="entry name" value="Prot_kinase_dom"/>
</dbReference>
<feature type="region of interest" description="Disordered" evidence="6">
    <location>
        <begin position="372"/>
        <end position="404"/>
    </location>
</feature>
<evidence type="ECO:0000256" key="6">
    <source>
        <dbReference type="SAM" id="MobiDB-lite"/>
    </source>
</evidence>
<evidence type="ECO:0000256" key="2">
    <source>
        <dbReference type="ARBA" id="ARBA00022741"/>
    </source>
</evidence>
<evidence type="ECO:0000256" key="1">
    <source>
        <dbReference type="ARBA" id="ARBA00022679"/>
    </source>
</evidence>
<keyword evidence="1" id="KW-0808">Transferase</keyword>
<evidence type="ECO:0000259" key="7">
    <source>
        <dbReference type="PROSITE" id="PS50011"/>
    </source>
</evidence>
<dbReference type="SUPFAM" id="SSF56112">
    <property type="entry name" value="Protein kinase-like (PK-like)"/>
    <property type="match status" value="1"/>
</dbReference>
<dbReference type="EMBL" id="JABTTY010000001">
    <property type="protein sequence ID" value="MBE7525153.1"/>
    <property type="molecule type" value="Genomic_DNA"/>
</dbReference>
<dbReference type="GO" id="GO:0004674">
    <property type="term" value="F:protein serine/threonine kinase activity"/>
    <property type="evidence" value="ECO:0007669"/>
    <property type="project" value="TreeGrafter"/>
</dbReference>
<dbReference type="InterPro" id="IPR011009">
    <property type="entry name" value="Kinase-like_dom_sf"/>
</dbReference>
<keyword evidence="3 8" id="KW-0418">Kinase</keyword>
<keyword evidence="4 5" id="KW-0067">ATP-binding</keyword>
<dbReference type="AlphaFoldDB" id="A0A928TSV4"/>
<feature type="domain" description="Protein kinase" evidence="7">
    <location>
        <begin position="14"/>
        <end position="349"/>
    </location>
</feature>
<dbReference type="Gene3D" id="1.10.510.10">
    <property type="entry name" value="Transferase(Phosphotransferase) domain 1"/>
    <property type="match status" value="1"/>
</dbReference>
<dbReference type="PROSITE" id="PS00108">
    <property type="entry name" value="PROTEIN_KINASE_ST"/>
    <property type="match status" value="1"/>
</dbReference>
<dbReference type="Proteomes" id="UP000710385">
    <property type="component" value="Unassembled WGS sequence"/>
</dbReference>
<comment type="caution">
    <text evidence="8">The sequence shown here is derived from an EMBL/GenBank/DDBJ whole genome shotgun (WGS) entry which is preliminary data.</text>
</comment>
<reference evidence="8" key="1">
    <citation type="submission" date="2020-05" db="EMBL/GenBank/DDBJ databases">
        <title>High-Quality Genomes of Partial-Nitritation/Anammox System by Hierarchical Clustering Based Hybrid Assembly.</title>
        <authorList>
            <person name="Liu L."/>
            <person name="Wang Y."/>
            <person name="Che Y."/>
            <person name="Chen Y."/>
            <person name="Xia Y."/>
            <person name="Luo R."/>
            <person name="Cheng S.H."/>
            <person name="Zheng C."/>
            <person name="Zhang T."/>
        </authorList>
    </citation>
    <scope>NUCLEOTIDE SEQUENCE</scope>
    <source>
        <strain evidence="8">H1_PAT1</strain>
    </source>
</reference>
<dbReference type="InterPro" id="IPR011990">
    <property type="entry name" value="TPR-like_helical_dom_sf"/>
</dbReference>
<dbReference type="Gene3D" id="1.25.40.10">
    <property type="entry name" value="Tetratricopeptide repeat domain"/>
    <property type="match status" value="1"/>
</dbReference>
<gene>
    <name evidence="8" type="ORF">HS096_02050</name>
</gene>
<evidence type="ECO:0000256" key="4">
    <source>
        <dbReference type="ARBA" id="ARBA00022840"/>
    </source>
</evidence>
<dbReference type="PANTHER" id="PTHR43289">
    <property type="entry name" value="MITOGEN-ACTIVATED PROTEIN KINASE KINASE KINASE 20-RELATED"/>
    <property type="match status" value="1"/>
</dbReference>
<evidence type="ECO:0000313" key="8">
    <source>
        <dbReference type="EMBL" id="MBE7525153.1"/>
    </source>
</evidence>
<dbReference type="InterPro" id="IPR008271">
    <property type="entry name" value="Ser/Thr_kinase_AS"/>
</dbReference>
<proteinExistence type="predicted"/>
<evidence type="ECO:0000256" key="3">
    <source>
        <dbReference type="ARBA" id="ARBA00022777"/>
    </source>
</evidence>
<accession>A0A928TSV4</accession>
<dbReference type="PROSITE" id="PS50011">
    <property type="entry name" value="PROTEIN_KINASE_DOM"/>
    <property type="match status" value="1"/>
</dbReference>
<organism evidence="8 9">
    <name type="scientific">candidate division WWE3 bacterium</name>
    <dbReference type="NCBI Taxonomy" id="2053526"/>
    <lineage>
        <taxon>Bacteria</taxon>
        <taxon>Katanobacteria</taxon>
    </lineage>
</organism>
<dbReference type="InterPro" id="IPR017441">
    <property type="entry name" value="Protein_kinase_ATP_BS"/>
</dbReference>
<dbReference type="Pfam" id="PF00069">
    <property type="entry name" value="Pkinase"/>
    <property type="match status" value="1"/>
</dbReference>
<dbReference type="PANTHER" id="PTHR43289:SF6">
    <property type="entry name" value="SERINE_THREONINE-PROTEIN KINASE NEKL-3"/>
    <property type="match status" value="1"/>
</dbReference>
<name>A0A928TSV4_UNCKA</name>
<dbReference type="SMART" id="SM00220">
    <property type="entry name" value="S_TKc"/>
    <property type="match status" value="1"/>
</dbReference>
<dbReference type="GO" id="GO:0005524">
    <property type="term" value="F:ATP binding"/>
    <property type="evidence" value="ECO:0007669"/>
    <property type="project" value="UniProtKB-UniRule"/>
</dbReference>
<feature type="region of interest" description="Disordered" evidence="6">
    <location>
        <begin position="441"/>
        <end position="467"/>
    </location>
</feature>
<keyword evidence="2 5" id="KW-0547">Nucleotide-binding</keyword>
<sequence length="550" mass="61393">MPKLRNQQLIGDRYRLLQQLGRGGMADVWLAVDESDEDLLLSGDAPKVAMKFMNDLMLGAWMKASRTKGGHAKDPKESEYFKRFKREVKLQAQLRHENLVQVLDAGLWDGCPYYVSEYVNGKTLEDEILEHAKAVNLLDEDGELKLPEERAEVLRGPLYPLEDFFRVADQACKAFIYLHDHPTPGIKQIIHRDIKPANIMIVRSRRNVPTVKIMDFGIAKVFELDPKESQLTKEGTPGTPQYMAVEVFYTPGNPYKDKLGQVVPIGPPADIYSFGMVMFIMLTGVLPHVDKSHYLRIFEFLHDTAAPDPDPALYWPDMPRKLREVVMKCIAKQPWDRFQDADQLRSALIDAEAEIFGMRRGSSRPMADIAYSPTVHSEPPRALSASQIPTKKVEAAPSRNLPLKQHGSPWPLWAGAGMLVAALSGYGMFVATRPETIPRGEAPATVLAPPSPAAPDVPPEPASALPPSVPVPAGDAVRRAEAMNETARQAFDYGKTVAKRDCRAAIRSFELARTSSPNAPEIYAEMAKCYRQLRQFDQALEAESIARNLK</sequence>
<dbReference type="SUPFAM" id="SSF48452">
    <property type="entry name" value="TPR-like"/>
    <property type="match status" value="1"/>
</dbReference>
<dbReference type="CDD" id="cd14014">
    <property type="entry name" value="STKc_PknB_like"/>
    <property type="match status" value="1"/>
</dbReference>
<evidence type="ECO:0000313" key="9">
    <source>
        <dbReference type="Proteomes" id="UP000710385"/>
    </source>
</evidence>
<evidence type="ECO:0000256" key="5">
    <source>
        <dbReference type="PROSITE-ProRule" id="PRU10141"/>
    </source>
</evidence>
<dbReference type="Gene3D" id="3.30.200.20">
    <property type="entry name" value="Phosphorylase Kinase, domain 1"/>
    <property type="match status" value="1"/>
</dbReference>
<dbReference type="PROSITE" id="PS00107">
    <property type="entry name" value="PROTEIN_KINASE_ATP"/>
    <property type="match status" value="1"/>
</dbReference>